<dbReference type="Proteomes" id="UP000074294">
    <property type="component" value="Unassembled WGS sequence"/>
</dbReference>
<dbReference type="STRING" id="1776334.APZ16_05615"/>
<dbReference type="PANTHER" id="PTHR43845">
    <property type="entry name" value="BLR5969 PROTEIN"/>
    <property type="match status" value="1"/>
</dbReference>
<evidence type="ECO:0008006" key="3">
    <source>
        <dbReference type="Google" id="ProtNLM"/>
    </source>
</evidence>
<dbReference type="EMBL" id="LQMQ01000032">
    <property type="protein sequence ID" value="KUO40893.1"/>
    <property type="molecule type" value="Genomic_DNA"/>
</dbReference>
<sequence>MNFLEEWIHSVIGQELRRRSGCGEFRDGDHHPEIKGQDIKGYQLWKISEVVKYTGERSPFYRRLYQRAGISPGKVRSLDDFSKIPFTEPRDLIRRPNQFCCVPQSEIFRGFSADGTPDSLRVFYTKDELDRIVASIAAALRMVGLKEGDVLQIMFPPEAEWGCDYLVSRAAESCGASAVVTGQGLLEEQVQKMVEHRPTMLIGSNPYLYAITGLAEGRNLHRLGIKSIILSRGCSYFPFDESIRREVQEVWGCRAYDQYGTMEMGLAVSMECPAQDGLHINEADLFVEVVDPETGEVLGAGEEGELVFTTLSRRCMPLVRYRSGDISRLIEGKCKCGAEILRMEGVKGKISRAEGGASQPA</sequence>
<protein>
    <recommendedName>
        <fullName evidence="3">AMP-dependent synthetase/ligase domain-containing protein</fullName>
    </recommendedName>
</protein>
<dbReference type="InterPro" id="IPR042099">
    <property type="entry name" value="ANL_N_sf"/>
</dbReference>
<reference evidence="1 2" key="1">
    <citation type="journal article" date="2016" name="Nat. Microbiol.">
        <title>Genomic inference of the metabolism of cosmopolitan subsurface Archaea, Hadesarchaea.</title>
        <authorList>
            <person name="Baker B.J."/>
            <person name="Saw J.H."/>
            <person name="Lind A.E."/>
            <person name="Lazar C.S."/>
            <person name="Hinrichs K.-U."/>
            <person name="Teske A.P."/>
            <person name="Ettema T.J."/>
        </authorList>
    </citation>
    <scope>NUCLEOTIDE SEQUENCE [LARGE SCALE GENOMIC DNA]</scope>
</reference>
<proteinExistence type="predicted"/>
<evidence type="ECO:0000313" key="2">
    <source>
        <dbReference type="Proteomes" id="UP000074294"/>
    </source>
</evidence>
<dbReference type="SUPFAM" id="SSF56801">
    <property type="entry name" value="Acetyl-CoA synthetase-like"/>
    <property type="match status" value="1"/>
</dbReference>
<organism evidence="1 2">
    <name type="scientific">Hadarchaeum yellowstonense</name>
    <dbReference type="NCBI Taxonomy" id="1776334"/>
    <lineage>
        <taxon>Archaea</taxon>
        <taxon>Methanobacteriati</taxon>
        <taxon>Candidatus Hadarchaeota</taxon>
        <taxon>Candidatus Hadarchaeia</taxon>
        <taxon>Candidatus Hadarchaeales</taxon>
        <taxon>Candidatus Hadarchaeaceae</taxon>
        <taxon>Candidatus Hadarchaeum</taxon>
    </lineage>
</organism>
<comment type="caution">
    <text evidence="1">The sequence shown here is derived from an EMBL/GenBank/DDBJ whole genome shotgun (WGS) entry which is preliminary data.</text>
</comment>
<dbReference type="AlphaFoldDB" id="A0A147JWM8"/>
<accession>A0A147JWM8</accession>
<name>A0A147JWM8_HADYE</name>
<gene>
    <name evidence="1" type="ORF">APZ16_05615</name>
</gene>
<dbReference type="Gene3D" id="3.40.50.12780">
    <property type="entry name" value="N-terminal domain of ligase-like"/>
    <property type="match status" value="1"/>
</dbReference>
<dbReference type="PANTHER" id="PTHR43845:SF1">
    <property type="entry name" value="BLR5969 PROTEIN"/>
    <property type="match status" value="1"/>
</dbReference>
<evidence type="ECO:0000313" key="1">
    <source>
        <dbReference type="EMBL" id="KUO40893.1"/>
    </source>
</evidence>